<dbReference type="GO" id="GO:0005886">
    <property type="term" value="C:plasma membrane"/>
    <property type="evidence" value="ECO:0007669"/>
    <property type="project" value="UniProtKB-SubCell"/>
</dbReference>
<dbReference type="GO" id="GO:0022857">
    <property type="term" value="F:transmembrane transporter activity"/>
    <property type="evidence" value="ECO:0007669"/>
    <property type="project" value="InterPro"/>
</dbReference>
<keyword evidence="3" id="KW-0813">Transport</keyword>
<keyword evidence="5 8" id="KW-0812">Transmembrane</keyword>
<feature type="transmembrane region" description="Helical" evidence="8">
    <location>
        <begin position="224"/>
        <end position="249"/>
    </location>
</feature>
<feature type="transmembrane region" description="Helical" evidence="8">
    <location>
        <begin position="137"/>
        <end position="160"/>
    </location>
</feature>
<evidence type="ECO:0000256" key="7">
    <source>
        <dbReference type="ARBA" id="ARBA00023136"/>
    </source>
</evidence>
<evidence type="ECO:0000256" key="5">
    <source>
        <dbReference type="ARBA" id="ARBA00022692"/>
    </source>
</evidence>
<feature type="transmembrane region" description="Helical" evidence="8">
    <location>
        <begin position="111"/>
        <end position="130"/>
    </location>
</feature>
<dbReference type="EMBL" id="FR718493">
    <property type="protein sequence ID" value="CBX69400.1"/>
    <property type="molecule type" value="Genomic_DNA"/>
</dbReference>
<comment type="similarity">
    <text evidence="2">Belongs to the binding-protein-dependent transport system permease family. FecCD subfamily.</text>
</comment>
<feature type="transmembrane region" description="Helical" evidence="8">
    <location>
        <begin position="269"/>
        <end position="287"/>
    </location>
</feature>
<dbReference type="Gene3D" id="1.10.3470.10">
    <property type="entry name" value="ABC transporter involved in vitamin B12 uptake, BtuC"/>
    <property type="match status" value="1"/>
</dbReference>
<sequence length="322" mass="34329">MPRMKNFSFIAGLVILLGLMACSLFIGAGNVTLSEVWSDPDMRDIFLISRVPRTLALVLAGSAMSVAGLIMQMLTQNRFVEPSIAGTTQSASLGLLLVMVFSPAAPVMVKMLVATVFAMGGTALFMLLLARMRMKSALMVPLTGIMLGAVFSAVTTFLAMEFDLLQSLGSWESGDFSGVLQGRYELLWIVGALTLIACLIADRFTVAGMGRDFSVNVGLNYQRVMLMGMSIIAIISGVVVVVIGVLPFLGLIVPNIVSMAMGDNLRRTIPWVALCGGGLVVLCDIIGRLVSYPFEIPASVILGAIGAFVFLLLIVRTKRHAG</sequence>
<dbReference type="InterPro" id="IPR037294">
    <property type="entry name" value="ABC_BtuC-like"/>
</dbReference>
<evidence type="ECO:0000256" key="2">
    <source>
        <dbReference type="ARBA" id="ARBA00007935"/>
    </source>
</evidence>
<evidence type="ECO:0000256" key="1">
    <source>
        <dbReference type="ARBA" id="ARBA00004651"/>
    </source>
</evidence>
<evidence type="ECO:0000256" key="8">
    <source>
        <dbReference type="SAM" id="Phobius"/>
    </source>
</evidence>
<dbReference type="GO" id="GO:0033214">
    <property type="term" value="P:siderophore-iron import into cell"/>
    <property type="evidence" value="ECO:0007669"/>
    <property type="project" value="TreeGrafter"/>
</dbReference>
<organism evidence="9">
    <name type="scientific">Yersinia enterocolitica W22703</name>
    <dbReference type="NCBI Taxonomy" id="913028"/>
    <lineage>
        <taxon>Bacteria</taxon>
        <taxon>Pseudomonadati</taxon>
        <taxon>Pseudomonadota</taxon>
        <taxon>Gammaproteobacteria</taxon>
        <taxon>Enterobacterales</taxon>
        <taxon>Yersiniaceae</taxon>
        <taxon>Yersinia</taxon>
    </lineage>
</organism>
<feature type="transmembrane region" description="Helical" evidence="8">
    <location>
        <begin position="294"/>
        <end position="315"/>
    </location>
</feature>
<evidence type="ECO:0000313" key="9">
    <source>
        <dbReference type="EMBL" id="CBX69400.1"/>
    </source>
</evidence>
<proteinExistence type="inferred from homology"/>
<feature type="transmembrane region" description="Helical" evidence="8">
    <location>
        <begin position="83"/>
        <end position="105"/>
    </location>
</feature>
<accession>F4MU92</accession>
<name>F4MU92_YEREN</name>
<dbReference type="CDD" id="cd06550">
    <property type="entry name" value="TM_ABC_iron-siderophores_like"/>
    <property type="match status" value="1"/>
</dbReference>
<feature type="transmembrane region" description="Helical" evidence="8">
    <location>
        <begin position="186"/>
        <end position="204"/>
    </location>
</feature>
<keyword evidence="4" id="KW-1003">Cell membrane</keyword>
<evidence type="ECO:0000256" key="6">
    <source>
        <dbReference type="ARBA" id="ARBA00022989"/>
    </source>
</evidence>
<dbReference type="AlphaFoldDB" id="F4MU92"/>
<reference evidence="9" key="1">
    <citation type="journal article" date="2011" name="BMC Genomics">
        <title>Shotgun sequencing of Yersinia enterocolitica strain W22703 (biotype 2, serotype O:9): genomic evidence for oscillation between invertebrates and mammals.</title>
        <authorList>
            <person name="Fuchs T.M."/>
            <person name="Brandt K."/>
            <person name="Starke M."/>
            <person name="Rattei T."/>
        </authorList>
    </citation>
    <scope>NUCLEOTIDE SEQUENCE</scope>
</reference>
<dbReference type="InterPro" id="IPR000522">
    <property type="entry name" value="ABC_transptr_permease_BtuC"/>
</dbReference>
<feature type="transmembrane region" description="Helical" evidence="8">
    <location>
        <begin position="51"/>
        <end position="71"/>
    </location>
</feature>
<dbReference type="PANTHER" id="PTHR30472">
    <property type="entry name" value="FERRIC ENTEROBACTIN TRANSPORT SYSTEM PERMEASE PROTEIN"/>
    <property type="match status" value="1"/>
</dbReference>
<evidence type="ECO:0000256" key="3">
    <source>
        <dbReference type="ARBA" id="ARBA00022448"/>
    </source>
</evidence>
<dbReference type="Pfam" id="PF01032">
    <property type="entry name" value="FecCD"/>
    <property type="match status" value="1"/>
</dbReference>
<dbReference type="PANTHER" id="PTHR30472:SF27">
    <property type="entry name" value="PETROBACTIN IMPORT SYSTEM PERMEASE PROTEIN YCLN"/>
    <property type="match status" value="1"/>
</dbReference>
<comment type="subcellular location">
    <subcellularLocation>
        <location evidence="1">Cell membrane</location>
        <topology evidence="1">Multi-pass membrane protein</topology>
    </subcellularLocation>
</comment>
<keyword evidence="6 8" id="KW-1133">Transmembrane helix</keyword>
<evidence type="ECO:0000256" key="4">
    <source>
        <dbReference type="ARBA" id="ARBA00022475"/>
    </source>
</evidence>
<gene>
    <name evidence="9" type="primary">yclN</name>
    <name evidence="9" type="ORF">YEW_KB43660</name>
</gene>
<dbReference type="PROSITE" id="PS51257">
    <property type="entry name" value="PROKAR_LIPOPROTEIN"/>
    <property type="match status" value="1"/>
</dbReference>
<dbReference type="SUPFAM" id="SSF81345">
    <property type="entry name" value="ABC transporter involved in vitamin B12 uptake, BtuC"/>
    <property type="match status" value="1"/>
</dbReference>
<keyword evidence="7 8" id="KW-0472">Membrane</keyword>
<protein>
    <submittedName>
        <fullName evidence="9">Uncharacterized ABC transporter permease protein yclN</fullName>
    </submittedName>
</protein>